<dbReference type="EMBL" id="CALNXK010000213">
    <property type="protein sequence ID" value="CAH3176469.1"/>
    <property type="molecule type" value="Genomic_DNA"/>
</dbReference>
<sequence>MDGISSTPVENSVQFLKLRYRYKSHLLEDSRLAKAAGLAAQQELLLKNDTDDEDERNLAVGPWQQFMGNIAKIQKGIRRKAIAATPQTPIPPALKQSPHTPPSGKKPKLSFKTGSKGKRLLPKTPKSKTPKRKPSSASSTYKRAETFLEELAAELPFSEQVGESPWKSPGELSRDSLRAIRRRTRKSQSEERKKDC</sequence>
<dbReference type="Proteomes" id="UP001159405">
    <property type="component" value="Unassembled WGS sequence"/>
</dbReference>
<reference evidence="2 3" key="1">
    <citation type="submission" date="2022-05" db="EMBL/GenBank/DDBJ databases">
        <authorList>
            <consortium name="Genoscope - CEA"/>
            <person name="William W."/>
        </authorList>
    </citation>
    <scope>NUCLEOTIDE SEQUENCE [LARGE SCALE GENOMIC DNA]</scope>
</reference>
<feature type="compositionally biased region" description="Basic residues" evidence="1">
    <location>
        <begin position="105"/>
        <end position="134"/>
    </location>
</feature>
<name>A0ABN8REX7_9CNID</name>
<feature type="region of interest" description="Disordered" evidence="1">
    <location>
        <begin position="86"/>
        <end position="143"/>
    </location>
</feature>
<evidence type="ECO:0000313" key="3">
    <source>
        <dbReference type="Proteomes" id="UP001159405"/>
    </source>
</evidence>
<evidence type="ECO:0000256" key="1">
    <source>
        <dbReference type="SAM" id="MobiDB-lite"/>
    </source>
</evidence>
<feature type="region of interest" description="Disordered" evidence="1">
    <location>
        <begin position="158"/>
        <end position="196"/>
    </location>
</feature>
<keyword evidence="3" id="KW-1185">Reference proteome</keyword>
<protein>
    <submittedName>
        <fullName evidence="2">Uncharacterized protein</fullName>
    </submittedName>
</protein>
<feature type="compositionally biased region" description="Basic and acidic residues" evidence="1">
    <location>
        <begin position="187"/>
        <end position="196"/>
    </location>
</feature>
<evidence type="ECO:0000313" key="2">
    <source>
        <dbReference type="EMBL" id="CAH3176469.1"/>
    </source>
</evidence>
<accession>A0ABN8REX7</accession>
<proteinExistence type="predicted"/>
<gene>
    <name evidence="2" type="ORF">PLOB_00018238</name>
</gene>
<organism evidence="2 3">
    <name type="scientific">Porites lobata</name>
    <dbReference type="NCBI Taxonomy" id="104759"/>
    <lineage>
        <taxon>Eukaryota</taxon>
        <taxon>Metazoa</taxon>
        <taxon>Cnidaria</taxon>
        <taxon>Anthozoa</taxon>
        <taxon>Hexacorallia</taxon>
        <taxon>Scleractinia</taxon>
        <taxon>Fungiina</taxon>
        <taxon>Poritidae</taxon>
        <taxon>Porites</taxon>
    </lineage>
</organism>
<comment type="caution">
    <text evidence="2">The sequence shown here is derived from an EMBL/GenBank/DDBJ whole genome shotgun (WGS) entry which is preliminary data.</text>
</comment>